<keyword evidence="5" id="KW-1185">Reference proteome</keyword>
<dbReference type="Pfam" id="PF00145">
    <property type="entry name" value="DNA_methylase"/>
    <property type="match status" value="1"/>
</dbReference>
<accession>A0ABN9QK53</accession>
<evidence type="ECO:0000256" key="2">
    <source>
        <dbReference type="ARBA" id="ARBA00022679"/>
    </source>
</evidence>
<evidence type="ECO:0008006" key="6">
    <source>
        <dbReference type="Google" id="ProtNLM"/>
    </source>
</evidence>
<name>A0ABN9QK53_9DINO</name>
<dbReference type="Proteomes" id="UP001189429">
    <property type="component" value="Unassembled WGS sequence"/>
</dbReference>
<proteinExistence type="predicted"/>
<evidence type="ECO:0000256" key="1">
    <source>
        <dbReference type="ARBA" id="ARBA00022603"/>
    </source>
</evidence>
<evidence type="ECO:0000256" key="3">
    <source>
        <dbReference type="SAM" id="MobiDB-lite"/>
    </source>
</evidence>
<organism evidence="4 5">
    <name type="scientific">Prorocentrum cordatum</name>
    <dbReference type="NCBI Taxonomy" id="2364126"/>
    <lineage>
        <taxon>Eukaryota</taxon>
        <taxon>Sar</taxon>
        <taxon>Alveolata</taxon>
        <taxon>Dinophyceae</taxon>
        <taxon>Prorocentrales</taxon>
        <taxon>Prorocentraceae</taxon>
        <taxon>Prorocentrum</taxon>
    </lineage>
</organism>
<keyword evidence="1" id="KW-0489">Methyltransferase</keyword>
<dbReference type="EMBL" id="CAUYUJ010003426">
    <property type="protein sequence ID" value="CAK0805313.1"/>
    <property type="molecule type" value="Genomic_DNA"/>
</dbReference>
<gene>
    <name evidence="4" type="ORF">PCOR1329_LOCUS11847</name>
</gene>
<dbReference type="Gene3D" id="3.90.120.10">
    <property type="entry name" value="DNA Methylase, subunit A, domain 2"/>
    <property type="match status" value="1"/>
</dbReference>
<dbReference type="InterPro" id="IPR001525">
    <property type="entry name" value="C5_MeTfrase"/>
</dbReference>
<evidence type="ECO:0000313" key="4">
    <source>
        <dbReference type="EMBL" id="CAK0805313.1"/>
    </source>
</evidence>
<reference evidence="4" key="1">
    <citation type="submission" date="2023-10" db="EMBL/GenBank/DDBJ databases">
        <authorList>
            <person name="Chen Y."/>
            <person name="Shah S."/>
            <person name="Dougan E. K."/>
            <person name="Thang M."/>
            <person name="Chan C."/>
        </authorList>
    </citation>
    <scope>NUCLEOTIDE SEQUENCE [LARGE SCALE GENOMIC DNA]</scope>
</reference>
<sequence>MAFNQQSAPLPLRPLPLRPLGLPPRPRKRPAPELPVQEEDPPEVAPAELDDTWQSLEVLDVEMASQLELGTGGISSDKVVLGTDCSGLDTFKVALDAVLVKGGKDVVHAFASDNRLWARKFIKKHNPGLCIVCSDITKRPNKQTPYVDIYCASLPNNGQYTAQELSDGVDNPHDKDIVTMHVLNYIKEKRPKAFLLESRAHLYSASMKPEMAAVHGYLQKKLTTESGDPSYYVWSDPMDARCDGGLPQASQRLFFVGILKTAVDPRAVSNPLTLSQMEEKSLADVLDPYVAPLSRPDFDEPPGLSPAQLRNYKKVKDWLEPAIDVKMPNPPGNQIIISDLSVGPTRDPDTLRGCSIGLTPSRPNGYFIWGRQRFMTTTEMESLQAIPNDHFKHDGIISENQYKKLVAEAPPAPIVGRVLRKILLQVKLPPAIVEPDPWCPSSGWAKAKAYPPVFPYFD</sequence>
<dbReference type="SUPFAM" id="SSF53335">
    <property type="entry name" value="S-adenosyl-L-methionine-dependent methyltransferases"/>
    <property type="match status" value="1"/>
</dbReference>
<dbReference type="Gene3D" id="3.40.50.150">
    <property type="entry name" value="Vaccinia Virus protein VP39"/>
    <property type="match status" value="1"/>
</dbReference>
<evidence type="ECO:0000313" key="5">
    <source>
        <dbReference type="Proteomes" id="UP001189429"/>
    </source>
</evidence>
<feature type="region of interest" description="Disordered" evidence="3">
    <location>
        <begin position="1"/>
        <end position="44"/>
    </location>
</feature>
<feature type="compositionally biased region" description="Pro residues" evidence="3">
    <location>
        <begin position="11"/>
        <end position="24"/>
    </location>
</feature>
<comment type="caution">
    <text evidence="4">The sequence shown here is derived from an EMBL/GenBank/DDBJ whole genome shotgun (WGS) entry which is preliminary data.</text>
</comment>
<keyword evidence="2" id="KW-0808">Transferase</keyword>
<dbReference type="InterPro" id="IPR029063">
    <property type="entry name" value="SAM-dependent_MTases_sf"/>
</dbReference>
<protein>
    <recommendedName>
        <fullName evidence="6">DNA (cytosine-5-)-methyltransferase</fullName>
    </recommendedName>
</protein>